<sequence>MMTNMAVNDELWLKDPEFTPSPSRLFHLEPIGLGTCYVESLTSYVARLAAAHSVLPGTLLAREIKPIVGHNHTTNPLNSKSIVSLYGQASVKALNGTQIGAKQLVFALEILTKRTDLQFLTMLPWAKVFPVLGLLKHSHAWCPYCYQDWLNNQQVIYSPLLWALKPANICPIHYRFLESKCPHCDLEFLHLWHNSRPGFCLKCGGWLGMNYEVSLPDKRLFEEIPNLQQEIWIVKTLGDLIAQAPEFPCPPPRETIKTILEAYVYQYTQGNVSAFGRWLGLSRYEILHWYSGVAIPNLDKLLKICYALSTNLVDFLQLKILPLTLKQLVSLPAPKQKKLSSQSALVTSNSSPKCERVIQAMQLAQEEEPPPSLTQLAVRLGFKTPSSLTACSKSLSASLATRYSEYQQQLRFLHIRDILELALFSDEYPPPSLRKIAKRTGIGLATFYHYCPIVCHAISLRYKDYRKFVHKLAIEQGCREVRQLASVLHAQGITPTAKNLRKFMPHPSLLWQAEVIDVLRQIRLDLSQ</sequence>
<dbReference type="eggNOG" id="COG1309">
    <property type="taxonomic scope" value="Bacteria"/>
</dbReference>
<reference evidence="5" key="4">
    <citation type="submission" date="2008-04" db="EMBL/GenBank/DDBJ databases">
        <title>Complete sequence of plasmid1 of Nostoc punctiforme ATCC 29133.</title>
        <authorList>
            <consortium name="US DOE Joint Genome Institute"/>
            <person name="Copeland A."/>
            <person name="Lucas S."/>
            <person name="Lapidus A."/>
            <person name="Glavina del Rio T."/>
            <person name="Dalin E."/>
            <person name="Tice H."/>
            <person name="Pitluck S."/>
            <person name="Chain P."/>
            <person name="Malfatti S."/>
            <person name="Shin M."/>
            <person name="Vergez L."/>
            <person name="Schmutz J."/>
            <person name="Larimer F."/>
            <person name="Land M."/>
            <person name="Hauser L."/>
            <person name="Kyrpides N."/>
            <person name="Kim E."/>
            <person name="Meeks J.C."/>
            <person name="Elhai J."/>
            <person name="Campbell E.L."/>
            <person name="Thiel T."/>
            <person name="Longmire J."/>
            <person name="Potts M."/>
            <person name="Atlas R."/>
        </authorList>
    </citation>
    <scope>NUCLEOTIDE SEQUENCE</scope>
    <source>
        <strain evidence="5">ATCC 29133</strain>
        <plasmid evidence="5">pNPUN01</plasmid>
    </source>
</reference>
<keyword evidence="8" id="KW-1185">Reference proteome</keyword>
<dbReference type="EMBL" id="CP001037">
    <property type="protein sequence ID" value="ACC84860.1"/>
    <property type="molecule type" value="Genomic_DNA"/>
</dbReference>
<dbReference type="RefSeq" id="WP_012412791.1">
    <property type="nucleotide sequence ID" value="NC_010628.1"/>
</dbReference>
<reference evidence="8" key="2">
    <citation type="submission" date="2008-04" db="EMBL/GenBank/DDBJ databases">
        <title>Complete sequence of plasmid 1 of Nostoc punctiforme ATCC 29133.</title>
        <authorList>
            <consortium name="US DOE Joint Genome Institute"/>
            <person name="Copeland A."/>
            <person name="Lucas S."/>
            <person name="Lapidus A."/>
            <person name="Glavina del Rio T."/>
            <person name="Dalin E."/>
            <person name="Tice H."/>
            <person name="Pitluck S."/>
            <person name="Chain P."/>
            <person name="Malfatti S."/>
            <person name="Shin M."/>
            <person name="Vergez L."/>
            <person name="Schmutz J."/>
            <person name="Larimer F."/>
            <person name="Land M."/>
            <person name="Hauser L."/>
            <person name="Kyrpides N."/>
            <person name="Kim E."/>
            <person name="Meeks J.C."/>
            <person name="Elhai J."/>
            <person name="Campbell E.L."/>
            <person name="Thiel T."/>
            <person name="Longmire J."/>
            <person name="Potts M."/>
            <person name="Atlas R."/>
        </authorList>
    </citation>
    <scope>NUCLEOTIDE SEQUENCE [LARGE SCALE GENOMIC DNA]</scope>
    <source>
        <strain evidence="8">ATCC 29133 / PCC 73102</strain>
        <plasmid evidence="8">Plasmid pNPUN01</plasmid>
    </source>
</reference>
<dbReference type="AlphaFoldDB" id="B2J0G5"/>
<dbReference type="Proteomes" id="UP000001191">
    <property type="component" value="Plasmid pNPUN03"/>
</dbReference>
<dbReference type="EnsemblBacteria" id="ACC84998">
    <property type="protein sequence ID" value="ACC84998"/>
    <property type="gene ID" value="Npun_AF127"/>
</dbReference>
<protein>
    <submittedName>
        <fullName evidence="2">Putative transcriptional regulator, TetR family</fullName>
    </submittedName>
</protein>
<dbReference type="KEGG" id="npu:Npun_AF127"/>
<dbReference type="HOGENOM" id="CLU_044956_0_0_3"/>
<dbReference type="EnsemblBacteria" id="ACC84855">
    <property type="protein sequence ID" value="ACC84855"/>
    <property type="gene ID" value="Npun_R6597"/>
</dbReference>
<dbReference type="EnsemblBacteria" id="ACC85066">
    <property type="protein sequence ID" value="ACC85066"/>
    <property type="gene ID" value="Npun_AR210"/>
</dbReference>
<dbReference type="EnsemblBacteria" id="ACC84876">
    <property type="protein sequence ID" value="ACC84876"/>
    <property type="gene ID" value="Npun_R6618"/>
</dbReference>
<dbReference type="OrthoDB" id="7029747at2"/>
<evidence type="ECO:0000313" key="6">
    <source>
        <dbReference type="EMBL" id="ACC85066.1"/>
    </source>
</evidence>
<dbReference type="EMBL" id="CP001038">
    <property type="protein sequence ID" value="ACC84998.1"/>
    <property type="molecule type" value="Genomic_DNA"/>
</dbReference>
<name>B2J0G5_NOSP7</name>
<geneLocation type="plasmid" evidence="5 8">
    <name>pNPUN01</name>
</geneLocation>
<evidence type="ECO:0000313" key="8">
    <source>
        <dbReference type="Proteomes" id="UP000001191"/>
    </source>
</evidence>
<dbReference type="EMBL" id="CP001038">
    <property type="protein sequence ID" value="ACC85066.1"/>
    <property type="molecule type" value="Genomic_DNA"/>
</dbReference>
<feature type="domain" description="TniQ" evidence="1">
    <location>
        <begin position="30"/>
        <end position="177"/>
    </location>
</feature>
<dbReference type="STRING" id="63737.Npun_F6602"/>
<reference evidence="8" key="3">
    <citation type="submission" date="2008-04" db="EMBL/GenBank/DDBJ databases">
        <title>Complete sequence of plasmid 3 of Nostoc punctiforme ATCC 29133.</title>
        <authorList>
            <consortium name="US DOE Joint Genome Institute"/>
            <person name="Copeland A."/>
            <person name="Lucas S."/>
            <person name="Lapidus A."/>
            <person name="Glavina del Rio T."/>
            <person name="Dalin E."/>
            <person name="Tice H."/>
            <person name="Pitluck S."/>
            <person name="Chain P."/>
            <person name="Malfatti S."/>
            <person name="Shin M."/>
            <person name="Vergez L."/>
            <person name="Schmutz J."/>
            <person name="Larimer F."/>
            <person name="Land M."/>
            <person name="Hauser L."/>
            <person name="Kyrpides N."/>
            <person name="Kim E."/>
            <person name="Meeks J.C."/>
            <person name="Elhai J."/>
            <person name="Campbell E.L."/>
            <person name="Thiel T."/>
            <person name="Longmire J."/>
            <person name="Potts M."/>
            <person name="Atlas R."/>
        </authorList>
    </citation>
    <scope>NUCLEOTIDE SEQUENCE [LARGE SCALE GENOMIC DNA]</scope>
    <source>
        <strain evidence="8">ATCC 29133 / PCC 73102</strain>
        <plasmid evidence="8">Plasmid pNPUN03</plasmid>
    </source>
</reference>
<proteinExistence type="predicted"/>
<dbReference type="EnsemblBacteria" id="ACC84860">
    <property type="protein sequence ID" value="ACC84860"/>
    <property type="gene ID" value="Npun_F6602"/>
</dbReference>
<reference evidence="2" key="6">
    <citation type="submission" date="2008-04" db="EMBL/GenBank/DDBJ databases">
        <authorList>
            <consortium name="US DOE Joint Genome Institute"/>
            <person name="Copeland A."/>
            <person name="Lucas S."/>
            <person name="Lapidus A."/>
            <person name="Glavina del Rio T."/>
            <person name="Dalin E."/>
            <person name="Tice H."/>
            <person name="Pitluck S."/>
            <person name="Chain P."/>
            <person name="Malfatti S."/>
            <person name="Shin M."/>
            <person name="Vergez L."/>
            <person name="Schmutz J."/>
            <person name="Larimer F."/>
            <person name="Land M."/>
            <person name="Hauser L."/>
            <person name="Kyrpides N."/>
            <person name="Kim E."/>
            <person name="Meeks J.C."/>
            <person name="Elhai J."/>
            <person name="Campbell E.L."/>
            <person name="Thiel T."/>
            <person name="Longmire J."/>
            <person name="Potts M."/>
            <person name="Atlas R."/>
        </authorList>
    </citation>
    <scope>NUCLEOTIDE SEQUENCE</scope>
    <source>
        <strain evidence="2">ATCC 29133</strain>
    </source>
</reference>
<evidence type="ECO:0000259" key="1">
    <source>
        <dbReference type="Pfam" id="PF06527"/>
    </source>
</evidence>
<evidence type="ECO:0000313" key="2">
    <source>
        <dbReference type="EMBL" id="ACC84855.1"/>
    </source>
</evidence>
<dbReference type="Proteomes" id="UP000001191">
    <property type="component" value="Chromosome"/>
</dbReference>
<dbReference type="KEGG" id="npu:Npun_R6597"/>
<keyword evidence="5" id="KW-0614">Plasmid</keyword>
<geneLocation type="plasmid" evidence="7 8">
    <name>pNPUN03</name>
</geneLocation>
<dbReference type="EMBL" id="CP001037">
    <property type="protein sequence ID" value="ACC84876.1"/>
    <property type="molecule type" value="Genomic_DNA"/>
</dbReference>
<accession>B2J0G5</accession>
<reference evidence="7" key="5">
    <citation type="submission" date="2008-04" db="EMBL/GenBank/DDBJ databases">
        <title>Complete sequence of plasmid3 of Nostoc punctiforme ATCC 29133.</title>
        <authorList>
            <consortium name="US DOE Joint Genome Institute"/>
            <person name="Copeland A."/>
            <person name="Lucas S."/>
            <person name="Lapidus A."/>
            <person name="Glavina del Rio T."/>
            <person name="Dalin E."/>
            <person name="Tice H."/>
            <person name="Pitluck S."/>
            <person name="Chain P."/>
            <person name="Malfatti S."/>
            <person name="Shin M."/>
            <person name="Vergez L."/>
            <person name="Schmutz J."/>
            <person name="Larimer F."/>
            <person name="Land M."/>
            <person name="Hauser L."/>
            <person name="Kyrpides N."/>
            <person name="Kim E."/>
            <person name="Meeks J.C."/>
            <person name="Elhai J."/>
            <person name="Campbell E.L."/>
            <person name="Thiel T."/>
            <person name="Longmire J."/>
            <person name="Potts M."/>
            <person name="Atlas R."/>
        </authorList>
    </citation>
    <scope>NUCLEOTIDE SEQUENCE</scope>
    <source>
        <strain evidence="7">ATCC 29133</strain>
        <plasmid evidence="7">pNPUN03</plasmid>
    </source>
</reference>
<dbReference type="EMBL" id="CP001037">
    <property type="protein sequence ID" value="ACC84855.1"/>
    <property type="molecule type" value="Genomic_DNA"/>
</dbReference>
<reference evidence="2 8" key="7">
    <citation type="journal article" date="2013" name="Plant Physiol.">
        <title>A Nostoc punctiforme Sugar Transporter Necessary to Establish a Cyanobacterium-Plant Symbiosis.</title>
        <authorList>
            <person name="Ekman M."/>
            <person name="Picossi S."/>
            <person name="Campbell E.L."/>
            <person name="Meeks J.C."/>
            <person name="Flores E."/>
        </authorList>
    </citation>
    <scope>NUCLEOTIDE SEQUENCE [LARGE SCALE GENOMIC DNA]</scope>
    <source>
        <strain evidence="2">ATCC 29133</strain>
        <strain evidence="8">ATCC 29133 / PCC 73102</strain>
    </source>
</reference>
<evidence type="ECO:0000313" key="4">
    <source>
        <dbReference type="EMBL" id="ACC84876.1"/>
    </source>
</evidence>
<dbReference type="Proteomes" id="UP000001191">
    <property type="component" value="Plasmid pNPUN01"/>
</dbReference>
<dbReference type="EnsemblBacteria" id="ACC85420">
    <property type="protein sequence ID" value="ACC85420"/>
    <property type="gene ID" value="Npun_CF087"/>
</dbReference>
<dbReference type="KEGG" id="npu:Npun_CF087"/>
<evidence type="ECO:0000313" key="7">
    <source>
        <dbReference type="EMBL" id="ACC85420.1"/>
    </source>
</evidence>
<dbReference type="InterPro" id="IPR009492">
    <property type="entry name" value="TniQ"/>
</dbReference>
<dbReference type="KEGG" id="npu:Npun_F6602"/>
<organism evidence="2 8">
    <name type="scientific">Nostoc punctiforme (strain ATCC 29133 / PCC 73102)</name>
    <dbReference type="NCBI Taxonomy" id="63737"/>
    <lineage>
        <taxon>Bacteria</taxon>
        <taxon>Bacillati</taxon>
        <taxon>Cyanobacteriota</taxon>
        <taxon>Cyanophyceae</taxon>
        <taxon>Nostocales</taxon>
        <taxon>Nostocaceae</taxon>
        <taxon>Nostoc</taxon>
    </lineage>
</organism>
<dbReference type="KEGG" id="npu:Npun_AR210"/>
<evidence type="ECO:0000313" key="3">
    <source>
        <dbReference type="EMBL" id="ACC84860.1"/>
    </source>
</evidence>
<evidence type="ECO:0000313" key="5">
    <source>
        <dbReference type="EMBL" id="ACC84998.1"/>
    </source>
</evidence>
<gene>
    <name evidence="5" type="ordered locus">Npun_AF127</name>
    <name evidence="6" type="ordered locus">Npun_AR210</name>
    <name evidence="7" type="ordered locus">Npun_CF087</name>
    <name evidence="3" type="ordered locus">Npun_F6602</name>
    <name evidence="2" type="ordered locus">Npun_R6597</name>
    <name evidence="4" type="ordered locus">Npun_R6618</name>
</gene>
<dbReference type="KEGG" id="npu:Npun_R6618"/>
<dbReference type="Pfam" id="PF06527">
    <property type="entry name" value="TniQ"/>
    <property type="match status" value="1"/>
</dbReference>
<dbReference type="EMBL" id="CP001040">
    <property type="protein sequence ID" value="ACC85420.1"/>
    <property type="molecule type" value="Genomic_DNA"/>
</dbReference>
<reference evidence="8" key="1">
    <citation type="submission" date="2008-04" db="EMBL/GenBank/DDBJ databases">
        <title>Complete sequence of chromosome of Nostoc punctiforme ATCC 29133.</title>
        <authorList>
            <consortium name="US DOE Joint Genome Institute"/>
            <person name="Copeland A."/>
            <person name="Lucas S."/>
            <person name="Lapidus A."/>
            <person name="Glavina del Rio T."/>
            <person name="Dalin E."/>
            <person name="Tice H."/>
            <person name="Pitluck S."/>
            <person name="Chain P."/>
            <person name="Malfatti S."/>
            <person name="Shin M."/>
            <person name="Vergez L."/>
            <person name="Schmutz J."/>
            <person name="Larimer F."/>
            <person name="Land M."/>
            <person name="Hauser L."/>
            <person name="Kyrpides N."/>
            <person name="Kim E."/>
            <person name="Meeks J.C."/>
            <person name="Elhai J."/>
            <person name="Campbell E.L."/>
            <person name="Thiel T."/>
            <person name="Longmire J."/>
            <person name="Potts M."/>
            <person name="Atlas R."/>
        </authorList>
    </citation>
    <scope>NUCLEOTIDE SEQUENCE [LARGE SCALE GENOMIC DNA]</scope>
    <source>
        <strain evidence="8">ATCC 29133 / PCC 73102</strain>
    </source>
</reference>